<reference evidence="6 7" key="1">
    <citation type="submission" date="2019-06" db="EMBL/GenBank/DDBJ databases">
        <title>Whole genome sequence for Rhodospirillaceae sp. R148.</title>
        <authorList>
            <person name="Wang G."/>
        </authorList>
    </citation>
    <scope>NUCLEOTIDE SEQUENCE [LARGE SCALE GENOMIC DNA]</scope>
    <source>
        <strain evidence="6 7">R148</strain>
    </source>
</reference>
<evidence type="ECO:0000256" key="4">
    <source>
        <dbReference type="PROSITE-ProRule" id="PRU00433"/>
    </source>
</evidence>
<keyword evidence="2 4" id="KW-0479">Metal-binding</keyword>
<dbReference type="Pfam" id="PF13442">
    <property type="entry name" value="Cytochrome_CBB3"/>
    <property type="match status" value="1"/>
</dbReference>
<evidence type="ECO:0000259" key="5">
    <source>
        <dbReference type="PROSITE" id="PS51007"/>
    </source>
</evidence>
<evidence type="ECO:0000313" key="6">
    <source>
        <dbReference type="EMBL" id="TQV82087.1"/>
    </source>
</evidence>
<dbReference type="GO" id="GO:0009055">
    <property type="term" value="F:electron transfer activity"/>
    <property type="evidence" value="ECO:0007669"/>
    <property type="project" value="InterPro"/>
</dbReference>
<comment type="caution">
    <text evidence="6">The sequence shown here is derived from an EMBL/GenBank/DDBJ whole genome shotgun (WGS) entry which is preliminary data.</text>
</comment>
<dbReference type="GO" id="GO:0020037">
    <property type="term" value="F:heme binding"/>
    <property type="evidence" value="ECO:0007669"/>
    <property type="project" value="InterPro"/>
</dbReference>
<dbReference type="RefSeq" id="WP_142895717.1">
    <property type="nucleotide sequence ID" value="NZ_ML660053.1"/>
</dbReference>
<dbReference type="OrthoDB" id="7873796at2"/>
<dbReference type="Gene3D" id="1.10.760.10">
    <property type="entry name" value="Cytochrome c-like domain"/>
    <property type="match status" value="1"/>
</dbReference>
<name>A0A545TY05_9PROT</name>
<dbReference type="SUPFAM" id="SSF46626">
    <property type="entry name" value="Cytochrome c"/>
    <property type="match status" value="1"/>
</dbReference>
<feature type="domain" description="Cytochrome c" evidence="5">
    <location>
        <begin position="32"/>
        <end position="110"/>
    </location>
</feature>
<keyword evidence="1 4" id="KW-0349">Heme</keyword>
<dbReference type="InterPro" id="IPR009056">
    <property type="entry name" value="Cyt_c-like_dom"/>
</dbReference>
<evidence type="ECO:0000256" key="2">
    <source>
        <dbReference type="ARBA" id="ARBA00022723"/>
    </source>
</evidence>
<sequence length="112" mass="12602">MLKDLKPTRWIVIAAGIALCFTIVLRQAEALDRSDEGYALAQRWCQSCHVIEAGQNASSRAPAFTEIASNNEITDGYLRTWLSIPHTQMPDFNLSRNEISALIDYFNSLRAE</sequence>
<evidence type="ECO:0000256" key="3">
    <source>
        <dbReference type="ARBA" id="ARBA00023004"/>
    </source>
</evidence>
<evidence type="ECO:0000256" key="1">
    <source>
        <dbReference type="ARBA" id="ARBA00022617"/>
    </source>
</evidence>
<protein>
    <submittedName>
        <fullName evidence="6">Cytochrome c</fullName>
    </submittedName>
</protein>
<proteinExistence type="predicted"/>
<keyword evidence="7" id="KW-1185">Reference proteome</keyword>
<accession>A0A545TY05</accession>
<gene>
    <name evidence="6" type="ORF">FKG95_07625</name>
</gene>
<dbReference type="GO" id="GO:0046872">
    <property type="term" value="F:metal ion binding"/>
    <property type="evidence" value="ECO:0007669"/>
    <property type="project" value="UniProtKB-KW"/>
</dbReference>
<dbReference type="Proteomes" id="UP000315252">
    <property type="component" value="Unassembled WGS sequence"/>
</dbReference>
<dbReference type="AlphaFoldDB" id="A0A545TY05"/>
<dbReference type="EMBL" id="VHSH01000002">
    <property type="protein sequence ID" value="TQV82087.1"/>
    <property type="molecule type" value="Genomic_DNA"/>
</dbReference>
<organism evidence="6 7">
    <name type="scientific">Denitrobaculum tricleocarpae</name>
    <dbReference type="NCBI Taxonomy" id="2591009"/>
    <lineage>
        <taxon>Bacteria</taxon>
        <taxon>Pseudomonadati</taxon>
        <taxon>Pseudomonadota</taxon>
        <taxon>Alphaproteobacteria</taxon>
        <taxon>Rhodospirillales</taxon>
        <taxon>Rhodospirillaceae</taxon>
        <taxon>Denitrobaculum</taxon>
    </lineage>
</organism>
<keyword evidence="3 4" id="KW-0408">Iron</keyword>
<evidence type="ECO:0000313" key="7">
    <source>
        <dbReference type="Proteomes" id="UP000315252"/>
    </source>
</evidence>
<dbReference type="PROSITE" id="PS51007">
    <property type="entry name" value="CYTC"/>
    <property type="match status" value="1"/>
</dbReference>
<dbReference type="InterPro" id="IPR036909">
    <property type="entry name" value="Cyt_c-like_dom_sf"/>
</dbReference>